<dbReference type="PANTHER" id="PTHR12830:SF9">
    <property type="entry name" value="ANAPHASE-PROMOTING COMPLEX SUBUNIT 5"/>
    <property type="match status" value="1"/>
</dbReference>
<comment type="function">
    <text evidence="8">Component of the anaphase promoting complex/cyclosome (APC/C), a cell cycle-regulated E3 ubiquitin ligase that controls progression through mitosis and the G1 phase of the cell cycle. The APC/C complex acts by mediating ubiquitination and subsequent degradation of target proteins: it mainly mediates the formation of 'Lys-11'-linked polyubiquitin chains and, to a lower extent, the formation of 'Lys-48'- and 'Lys-63'-linked polyubiquitin chains. The APC/C complex catalyzes assembly of branched 'Lys-11'-/'Lys-48'-linked branched ubiquitin chains on target proteins.</text>
</comment>
<evidence type="ECO:0000256" key="5">
    <source>
        <dbReference type="ARBA" id="ARBA00022786"/>
    </source>
</evidence>
<dbReference type="GO" id="GO:0051301">
    <property type="term" value="P:cell division"/>
    <property type="evidence" value="ECO:0007669"/>
    <property type="project" value="UniProtKB-KW"/>
</dbReference>
<dbReference type="InterPro" id="IPR026000">
    <property type="entry name" value="Apc5_dom"/>
</dbReference>
<name>A0A9P0QRF2_9ASCO</name>
<keyword evidence="5" id="KW-0833">Ubl conjugation pathway</keyword>
<dbReference type="EMBL" id="CAKXYY010000009">
    <property type="protein sequence ID" value="CAH2353026.1"/>
    <property type="molecule type" value="Genomic_DNA"/>
</dbReference>
<keyword evidence="4" id="KW-0498">Mitosis</keyword>
<reference evidence="10" key="1">
    <citation type="submission" date="2022-03" db="EMBL/GenBank/DDBJ databases">
        <authorList>
            <person name="Legras J.-L."/>
            <person name="Devillers H."/>
            <person name="Grondin C."/>
        </authorList>
    </citation>
    <scope>NUCLEOTIDE SEQUENCE</scope>
    <source>
        <strain evidence="10">CLIB 1423</strain>
    </source>
</reference>
<dbReference type="Pfam" id="PF12862">
    <property type="entry name" value="ANAPC5"/>
    <property type="match status" value="1"/>
</dbReference>
<keyword evidence="3" id="KW-0132">Cell division</keyword>
<dbReference type="GO" id="GO:0005680">
    <property type="term" value="C:anaphase-promoting complex"/>
    <property type="evidence" value="ECO:0007669"/>
    <property type="project" value="InterPro"/>
</dbReference>
<evidence type="ECO:0000256" key="7">
    <source>
        <dbReference type="ARBA" id="ARBA00031069"/>
    </source>
</evidence>
<evidence type="ECO:0000256" key="2">
    <source>
        <dbReference type="ARBA" id="ARBA00016066"/>
    </source>
</evidence>
<evidence type="ECO:0000313" key="11">
    <source>
        <dbReference type="Proteomes" id="UP000837801"/>
    </source>
</evidence>
<keyword evidence="11" id="KW-1185">Reference proteome</keyword>
<dbReference type="OrthoDB" id="2504561at2759"/>
<evidence type="ECO:0000256" key="6">
    <source>
        <dbReference type="ARBA" id="ARBA00023306"/>
    </source>
</evidence>
<proteinExistence type="inferred from homology"/>
<dbReference type="GO" id="GO:0045842">
    <property type="term" value="P:positive regulation of mitotic metaphase/anaphase transition"/>
    <property type="evidence" value="ECO:0007669"/>
    <property type="project" value="TreeGrafter"/>
</dbReference>
<dbReference type="GO" id="GO:0031145">
    <property type="term" value="P:anaphase-promoting complex-dependent catabolic process"/>
    <property type="evidence" value="ECO:0007669"/>
    <property type="project" value="TreeGrafter"/>
</dbReference>
<dbReference type="AlphaFoldDB" id="A0A9P0QRF2"/>
<accession>A0A9P0QRF2</accession>
<gene>
    <name evidence="10" type="ORF">CLIB1423_09S01156</name>
</gene>
<evidence type="ECO:0000313" key="10">
    <source>
        <dbReference type="EMBL" id="CAH2353026.1"/>
    </source>
</evidence>
<keyword evidence="6" id="KW-0131">Cell cycle</keyword>
<dbReference type="SUPFAM" id="SSF48452">
    <property type="entry name" value="TPR-like"/>
    <property type="match status" value="1"/>
</dbReference>
<evidence type="ECO:0000256" key="3">
    <source>
        <dbReference type="ARBA" id="ARBA00022618"/>
    </source>
</evidence>
<dbReference type="InterPro" id="IPR037679">
    <property type="entry name" value="Apc5"/>
</dbReference>
<evidence type="ECO:0000256" key="8">
    <source>
        <dbReference type="ARBA" id="ARBA00045696"/>
    </source>
</evidence>
<evidence type="ECO:0000259" key="9">
    <source>
        <dbReference type="Pfam" id="PF12862"/>
    </source>
</evidence>
<comment type="similarity">
    <text evidence="1">Belongs to the APC5 family.</text>
</comment>
<organism evidence="10 11">
    <name type="scientific">[Candida] railenensis</name>
    <dbReference type="NCBI Taxonomy" id="45579"/>
    <lineage>
        <taxon>Eukaryota</taxon>
        <taxon>Fungi</taxon>
        <taxon>Dikarya</taxon>
        <taxon>Ascomycota</taxon>
        <taxon>Saccharomycotina</taxon>
        <taxon>Pichiomycetes</taxon>
        <taxon>Debaryomycetaceae</taxon>
        <taxon>Kurtzmaniella</taxon>
    </lineage>
</organism>
<protein>
    <recommendedName>
        <fullName evidence="2">Anaphase-promoting complex subunit 5</fullName>
    </recommendedName>
    <alternativeName>
        <fullName evidence="7">Cyclosome subunit 5</fullName>
    </alternativeName>
</protein>
<feature type="domain" description="Anaphase-promoting complex subunit 5" evidence="9">
    <location>
        <begin position="319"/>
        <end position="408"/>
    </location>
</feature>
<evidence type="ECO:0000256" key="1">
    <source>
        <dbReference type="ARBA" id="ARBA00007450"/>
    </source>
</evidence>
<dbReference type="PANTHER" id="PTHR12830">
    <property type="entry name" value="ANAPHASE-PROMOTING COMPLEX SUBUNIT 5"/>
    <property type="match status" value="1"/>
</dbReference>
<dbReference type="Proteomes" id="UP000837801">
    <property type="component" value="Unassembled WGS sequence"/>
</dbReference>
<sequence>MAIRLLLSEDISPHKISLLFLIGIYCTGNLPHNEIRIVLRTIMKLLEYEPLYKINGEMVVVPGILDLVNSIGPKSSMLLLTALWRINSVESLETSISAMQSLLSSPNMVVKQQILIENDDENENGAENVVKREIQTVQSRILPSSFLGLFLQKIVTTCSLLHFDESLLLYESFLSYREDSYDMFLKLGGDVEGEKRKLAKDAIVPSGKQKKSNNETQSDFDLYSSLSKQLHIEGLPIQLSLHDGQEDKEKSKAQNFHSSLVPIPKHDLQILLDKQVQLLESNGTPTPPLLREIMNLMTSPNSNTSLIQNADFSNLPSYHYIAYLEALKNSDYNGAFSALHQYFDYMVSNNSKYFYHFALISRASLHQHFGEDEKALNAIEEAISVARENKDNSTLTYILSWLYNFMKNKPQLWHKQSFNNEQHLLEFLVTKCQSVSLPLYSMSYQFETLHVLNSGEGSISKYIESLLKATYISIHDYEPASFMKSIELSSSVWFRIGNTNLAKIYSEVAKDVNPKLNIYDNVSIQIRQAYLLFHQGEVENAYQKLEKLKKLVGNDRILSHNLQIRSLILLVKINLKRERPYVAEGIVQILMNTEVQELELKLELVYLFSEVQLELGNLTRALTYLTDNMSLINENEVPMMIKLNLLKCRIFIDSGVQSRGLSLLLQQIQRAKKIGMMTLVVEGECLLISLLNRMESYQDSYSILYSIMPNVLMVQGQDFISTAYFEFAYVCMKLLEQDTTNKQLLGQFFRFLNISIDGHKKLLNLKQLKKCFELEYEMAKLRGIEELEQHAVKSLEKLKIRSEEEVNYGFIQE</sequence>
<comment type="caution">
    <text evidence="10">The sequence shown here is derived from an EMBL/GenBank/DDBJ whole genome shotgun (WGS) entry which is preliminary data.</text>
</comment>
<dbReference type="InterPro" id="IPR011990">
    <property type="entry name" value="TPR-like_helical_dom_sf"/>
</dbReference>
<dbReference type="GO" id="GO:0070979">
    <property type="term" value="P:protein K11-linked ubiquitination"/>
    <property type="evidence" value="ECO:0007669"/>
    <property type="project" value="TreeGrafter"/>
</dbReference>
<evidence type="ECO:0000256" key="4">
    <source>
        <dbReference type="ARBA" id="ARBA00022776"/>
    </source>
</evidence>